<proteinExistence type="predicted"/>
<evidence type="ECO:0000313" key="1">
    <source>
        <dbReference type="EMBL" id="KAK6762909.1"/>
    </source>
</evidence>
<sequence>MVEANRCLARYAYWSGDAAAHGLDGPGGGDEKEPEGVAKPLRKVRLTRFVGGGELPLEQEDSTSTSPGVVAQAEETWDAVGIMERFSIDAVRRTGLSSEKKTVVSTVAATLV</sequence>
<protein>
    <submittedName>
        <fullName evidence="1">Uncharacterized protein</fullName>
    </submittedName>
</protein>
<dbReference type="EMBL" id="JAVFWL010000006">
    <property type="protein sequence ID" value="KAK6762909.1"/>
    <property type="molecule type" value="Genomic_DNA"/>
</dbReference>
<comment type="caution">
    <text evidence="1">The sequence shown here is derived from an EMBL/GenBank/DDBJ whole genome shotgun (WGS) entry which is preliminary data.</text>
</comment>
<keyword evidence="2" id="KW-1185">Reference proteome</keyword>
<name>A0ABR1EJT0_NECAM</name>
<accession>A0ABR1EJT0</accession>
<dbReference type="Proteomes" id="UP001303046">
    <property type="component" value="Unassembled WGS sequence"/>
</dbReference>
<organism evidence="1 2">
    <name type="scientific">Necator americanus</name>
    <name type="common">Human hookworm</name>
    <dbReference type="NCBI Taxonomy" id="51031"/>
    <lineage>
        <taxon>Eukaryota</taxon>
        <taxon>Metazoa</taxon>
        <taxon>Ecdysozoa</taxon>
        <taxon>Nematoda</taxon>
        <taxon>Chromadorea</taxon>
        <taxon>Rhabditida</taxon>
        <taxon>Rhabditina</taxon>
        <taxon>Rhabditomorpha</taxon>
        <taxon>Strongyloidea</taxon>
        <taxon>Ancylostomatidae</taxon>
        <taxon>Bunostominae</taxon>
        <taxon>Necator</taxon>
    </lineage>
</organism>
<reference evidence="1 2" key="1">
    <citation type="submission" date="2023-08" db="EMBL/GenBank/DDBJ databases">
        <title>A Necator americanus chromosomal reference genome.</title>
        <authorList>
            <person name="Ilik V."/>
            <person name="Petrzelkova K.J."/>
            <person name="Pardy F."/>
            <person name="Fuh T."/>
            <person name="Niatou-Singa F.S."/>
            <person name="Gouil Q."/>
            <person name="Baker L."/>
            <person name="Ritchie M.E."/>
            <person name="Jex A.R."/>
            <person name="Gazzola D."/>
            <person name="Li H."/>
            <person name="Toshio Fujiwara R."/>
            <person name="Zhan B."/>
            <person name="Aroian R.V."/>
            <person name="Pafco B."/>
            <person name="Schwarz E.M."/>
        </authorList>
    </citation>
    <scope>NUCLEOTIDE SEQUENCE [LARGE SCALE GENOMIC DNA]</scope>
    <source>
        <strain evidence="1 2">Aroian</strain>
        <tissue evidence="1">Whole animal</tissue>
    </source>
</reference>
<gene>
    <name evidence="1" type="primary">Necator_chrX.g23731</name>
    <name evidence="1" type="ORF">RB195_023567</name>
</gene>
<evidence type="ECO:0000313" key="2">
    <source>
        <dbReference type="Proteomes" id="UP001303046"/>
    </source>
</evidence>